<dbReference type="EMBL" id="VSSQ01144445">
    <property type="protein sequence ID" value="MPN64067.1"/>
    <property type="molecule type" value="Genomic_DNA"/>
</dbReference>
<dbReference type="AlphaFoldDB" id="A0A645JL38"/>
<evidence type="ECO:0008006" key="2">
    <source>
        <dbReference type="Google" id="ProtNLM"/>
    </source>
</evidence>
<reference evidence="1" key="1">
    <citation type="submission" date="2019-08" db="EMBL/GenBank/DDBJ databases">
        <authorList>
            <person name="Kucharzyk K."/>
            <person name="Murdoch R.W."/>
            <person name="Higgins S."/>
            <person name="Loffler F."/>
        </authorList>
    </citation>
    <scope>NUCLEOTIDE SEQUENCE</scope>
</reference>
<gene>
    <name evidence="1" type="ORF">SDC9_211838</name>
</gene>
<proteinExistence type="predicted"/>
<organism evidence="1">
    <name type="scientific">bioreactor metagenome</name>
    <dbReference type="NCBI Taxonomy" id="1076179"/>
    <lineage>
        <taxon>unclassified sequences</taxon>
        <taxon>metagenomes</taxon>
        <taxon>ecological metagenomes</taxon>
    </lineage>
</organism>
<sequence>MSKVIKKQFKTKYTKNETREIINKLMQEVSLLKSIVERIEWQDDALIFVSKIGDGYFLIADYLVSVEINLNFMGSMAKDKIEEMLDTEIIKLKIKK</sequence>
<name>A0A645JL38_9ZZZZ</name>
<protein>
    <recommendedName>
        <fullName evidence="2">Polyhydroxyalkanoic acid system protein</fullName>
    </recommendedName>
</protein>
<comment type="caution">
    <text evidence="1">The sequence shown here is derived from an EMBL/GenBank/DDBJ whole genome shotgun (WGS) entry which is preliminary data.</text>
</comment>
<accession>A0A645JL38</accession>
<evidence type="ECO:0000313" key="1">
    <source>
        <dbReference type="EMBL" id="MPN64067.1"/>
    </source>
</evidence>